<gene>
    <name evidence="1" type="ORF">BZARG_833</name>
</gene>
<evidence type="ECO:0008006" key="3">
    <source>
        <dbReference type="Google" id="ProtNLM"/>
    </source>
</evidence>
<comment type="caution">
    <text evidence="1">The sequence shown here is derived from an EMBL/GenBank/DDBJ whole genome shotgun (WGS) entry which is preliminary data.</text>
</comment>
<dbReference type="Gene3D" id="1.10.390.10">
    <property type="entry name" value="Neutral Protease Domain 2"/>
    <property type="match status" value="1"/>
</dbReference>
<reference evidence="1 2" key="1">
    <citation type="journal article" date="2008" name="Int. J. Syst. Evol. Microbiol.">
        <title>Bizionia argentinensis sp. nov., isolated from surface marine water in Antarctica.</title>
        <authorList>
            <person name="Bercovich A."/>
            <person name="Vazquez S.C."/>
            <person name="Yankilevich P."/>
            <person name="Coria S.H."/>
            <person name="Foti M."/>
            <person name="Hernandez E."/>
            <person name="Vidal A."/>
            <person name="Ruberto L."/>
            <person name="Melo C."/>
            <person name="Marenssi S."/>
            <person name="Criscuolo M."/>
            <person name="Memoli M."/>
            <person name="Arguelles M."/>
            <person name="Mac Cormack W.P."/>
        </authorList>
    </citation>
    <scope>NUCLEOTIDE SEQUENCE [LARGE SCALE GENOMIC DNA]</scope>
    <source>
        <strain evidence="1 2">JUB59</strain>
    </source>
</reference>
<dbReference type="EMBL" id="AFXZ01000009">
    <property type="protein sequence ID" value="EGV44344.1"/>
    <property type="molecule type" value="Genomic_DNA"/>
</dbReference>
<sequence>MKKTAYIIIVLGFINISFSQPHITGTVTLDIEKGFIHCDFTLSNLPKLSKYKILLNHGMNIKYFKNNEDQVISYNGYYDGKTNGEGLEYYFVNEQNEQIELNNKFKIEYSGAYPVYKDSLNGFDFKGYIAINDKTLRATEQSKWYPIIYDVQNDRLLTNYTYKITVNTINKPQSVFLNGTQPKKGIKTLFSSTKSVPLFLFAGDFDFSSTSGNYLINADVSENTAEKIFDNIESIKEYYENLLEINFNDQIYIINHNAVKALKNNDWGFNSYPAFGFSNLDFNELLAENNKFKENHYKFFAHELAHNYFGNNVNSGVLSWFWLEATAEYLSLVVLEDYTNKENVAEYYEYYINTIENKNFIPLANITDNKQIDSEYRYILGPLIFKAFEISFGKEKTIETLKSLLVLSENQKLTINSWEKSATQSGISKEAFIHFKDTFLLHKRFKINITNLITDSYKNKN</sequence>
<dbReference type="Proteomes" id="UP000003730">
    <property type="component" value="Unassembled WGS sequence"/>
</dbReference>
<accession>G2EBE9</accession>
<keyword evidence="2" id="KW-1185">Reference proteome</keyword>
<dbReference type="RefSeq" id="WP_008635507.1">
    <property type="nucleotide sequence ID" value="NZ_AFXZ01000009.1"/>
</dbReference>
<evidence type="ECO:0000313" key="2">
    <source>
        <dbReference type="Proteomes" id="UP000003730"/>
    </source>
</evidence>
<proteinExistence type="predicted"/>
<dbReference type="SUPFAM" id="SSF55486">
    <property type="entry name" value="Metalloproteases ('zincins'), catalytic domain"/>
    <property type="match status" value="1"/>
</dbReference>
<protein>
    <recommendedName>
        <fullName evidence="3">Peptidase M1 membrane alanine aminopeptidase domain-containing protein</fullName>
    </recommendedName>
</protein>
<dbReference type="AlphaFoldDB" id="G2EBE9"/>
<dbReference type="OrthoDB" id="639393at2"/>
<evidence type="ECO:0000313" key="1">
    <source>
        <dbReference type="EMBL" id="EGV44344.1"/>
    </source>
</evidence>
<dbReference type="InterPro" id="IPR027268">
    <property type="entry name" value="Peptidase_M4/M1_CTD_sf"/>
</dbReference>
<dbReference type="STRING" id="1046627.BZARG_833"/>
<name>G2EBE9_9FLAO</name>
<dbReference type="eggNOG" id="COG0308">
    <property type="taxonomic scope" value="Bacteria"/>
</dbReference>
<organism evidence="1 2">
    <name type="scientific">Bizionia argentinensis JUB59</name>
    <dbReference type="NCBI Taxonomy" id="1046627"/>
    <lineage>
        <taxon>Bacteria</taxon>
        <taxon>Pseudomonadati</taxon>
        <taxon>Bacteroidota</taxon>
        <taxon>Flavobacteriia</taxon>
        <taxon>Flavobacteriales</taxon>
        <taxon>Flavobacteriaceae</taxon>
        <taxon>Bizionia</taxon>
    </lineage>
</organism>